<keyword evidence="6" id="KW-0328">Glycosyltransferase</keyword>
<comment type="similarity">
    <text evidence="4">Belongs to the glycosyltransferase 49 family.</text>
</comment>
<reference evidence="22 23" key="1">
    <citation type="submission" date="2024-05" db="EMBL/GenBank/DDBJ databases">
        <authorList>
            <person name="Wallberg A."/>
        </authorList>
    </citation>
    <scope>NUCLEOTIDE SEQUENCE [LARGE SCALE GENOMIC DNA]</scope>
</reference>
<protein>
    <recommendedName>
        <fullName evidence="5">Beta-1,4-glucuronyltransferase 1</fullName>
    </recommendedName>
    <alternativeName>
        <fullName evidence="16">I-beta-1,3-N-acetylglucosaminyltransferase</fullName>
    </alternativeName>
    <alternativeName>
        <fullName evidence="19">N-acetyllactosaminide beta-1,3-N-acetylglucosaminyltransferase</fullName>
    </alternativeName>
    <alternativeName>
        <fullName evidence="17">Poly-N-acetyllactosamine extension enzyme</fullName>
    </alternativeName>
    <alternativeName>
        <fullName evidence="18">UDP-GlcNAc:betaGal beta-1,3-N-acetylglucosaminyltransferase 1</fullName>
    </alternativeName>
</protein>
<evidence type="ECO:0000256" key="16">
    <source>
        <dbReference type="ARBA" id="ARBA00030723"/>
    </source>
</evidence>
<comment type="catalytic activity">
    <reaction evidence="20">
        <text>3-O-[beta-D-Xyl-(1-&gt;4)-Rib-ol-P-Rib-ol-P-3-beta-D-GalNAc-(1-&gt;3)-beta-D-GlcNAc-(1-&gt;4)-(O-6-P-alpha-D-Man)]-Thr-[protein] + UDP-alpha-D-glucuronate = 3-O-[beta-D-GlcA-(1-&gt;3)-beta-D-Xyl-(1-&gt;4)-Rib-ol-P-Rib-ol-P-3-beta-D-GalNAc-(1-&gt;3)-beta-D-GlcNAc-(1-&gt;4)-(O-6-P-alpha-D-Man)]-Thr-[protein] + UDP + H(+)</text>
        <dbReference type="Rhea" id="RHEA:46860"/>
        <dbReference type="Rhea" id="RHEA-COMP:15023"/>
        <dbReference type="Rhea" id="RHEA-COMP:17482"/>
        <dbReference type="ChEBI" id="CHEBI:15378"/>
        <dbReference type="ChEBI" id="CHEBI:58052"/>
        <dbReference type="ChEBI" id="CHEBI:58223"/>
        <dbReference type="ChEBI" id="CHEBI:142405"/>
        <dbReference type="ChEBI" id="CHEBI:177336"/>
    </reaction>
</comment>
<keyword evidence="7" id="KW-0808">Transferase</keyword>
<evidence type="ECO:0000313" key="23">
    <source>
        <dbReference type="Proteomes" id="UP001497623"/>
    </source>
</evidence>
<evidence type="ECO:0000256" key="1">
    <source>
        <dbReference type="ARBA" id="ARBA00001936"/>
    </source>
</evidence>
<dbReference type="EMBL" id="CAXKWB010013812">
    <property type="protein sequence ID" value="CAL4108629.1"/>
    <property type="molecule type" value="Genomic_DNA"/>
</dbReference>
<evidence type="ECO:0000256" key="19">
    <source>
        <dbReference type="ARBA" id="ARBA00033291"/>
    </source>
</evidence>
<evidence type="ECO:0000256" key="21">
    <source>
        <dbReference type="SAM" id="Phobius"/>
    </source>
</evidence>
<organism evidence="22 23">
    <name type="scientific">Meganyctiphanes norvegica</name>
    <name type="common">Northern krill</name>
    <name type="synonym">Thysanopoda norvegica</name>
    <dbReference type="NCBI Taxonomy" id="48144"/>
    <lineage>
        <taxon>Eukaryota</taxon>
        <taxon>Metazoa</taxon>
        <taxon>Ecdysozoa</taxon>
        <taxon>Arthropoda</taxon>
        <taxon>Crustacea</taxon>
        <taxon>Multicrustacea</taxon>
        <taxon>Malacostraca</taxon>
        <taxon>Eumalacostraca</taxon>
        <taxon>Eucarida</taxon>
        <taxon>Euphausiacea</taxon>
        <taxon>Euphausiidae</taxon>
        <taxon>Meganyctiphanes</taxon>
    </lineage>
</organism>
<evidence type="ECO:0000313" key="22">
    <source>
        <dbReference type="EMBL" id="CAL4108629.1"/>
    </source>
</evidence>
<evidence type="ECO:0000256" key="3">
    <source>
        <dbReference type="ARBA" id="ARBA00004922"/>
    </source>
</evidence>
<comment type="pathway">
    <text evidence="3">Protein modification; protein glycosylation.</text>
</comment>
<dbReference type="Pfam" id="PF13896">
    <property type="entry name" value="Glyco_transf_49"/>
    <property type="match status" value="1"/>
</dbReference>
<dbReference type="GO" id="GO:0000139">
    <property type="term" value="C:Golgi membrane"/>
    <property type="evidence" value="ECO:0007669"/>
    <property type="project" value="UniProtKB-SubCell"/>
</dbReference>
<keyword evidence="12" id="KW-0333">Golgi apparatus</keyword>
<feature type="transmembrane region" description="Helical" evidence="21">
    <location>
        <begin position="20"/>
        <end position="42"/>
    </location>
</feature>
<proteinExistence type="inferred from homology"/>
<evidence type="ECO:0000256" key="13">
    <source>
        <dbReference type="ARBA" id="ARBA00023136"/>
    </source>
</evidence>
<evidence type="ECO:0000256" key="9">
    <source>
        <dbReference type="ARBA" id="ARBA00022723"/>
    </source>
</evidence>
<accession>A0AAV2R261</accession>
<evidence type="ECO:0000256" key="20">
    <source>
        <dbReference type="ARBA" id="ARBA00047852"/>
    </source>
</evidence>
<name>A0AAV2R261_MEGNR</name>
<evidence type="ECO:0000256" key="18">
    <source>
        <dbReference type="ARBA" id="ARBA00032181"/>
    </source>
</evidence>
<gene>
    <name evidence="22" type="ORF">MNOR_LOCUS18944</name>
</gene>
<keyword evidence="13 21" id="KW-0472">Membrane</keyword>
<dbReference type="GO" id="GO:0015020">
    <property type="term" value="F:glucuronosyltransferase activity"/>
    <property type="evidence" value="ECO:0007669"/>
    <property type="project" value="InterPro"/>
</dbReference>
<keyword evidence="14" id="KW-0325">Glycoprotein</keyword>
<evidence type="ECO:0000256" key="10">
    <source>
        <dbReference type="ARBA" id="ARBA00022968"/>
    </source>
</evidence>
<comment type="caution">
    <text evidence="22">The sequence shown here is derived from an EMBL/GenBank/DDBJ whole genome shotgun (WGS) entry which is preliminary data.</text>
</comment>
<dbReference type="GO" id="GO:0046872">
    <property type="term" value="F:metal ion binding"/>
    <property type="evidence" value="ECO:0007669"/>
    <property type="project" value="UniProtKB-KW"/>
</dbReference>
<dbReference type="Proteomes" id="UP001497623">
    <property type="component" value="Unassembled WGS sequence"/>
</dbReference>
<evidence type="ECO:0000256" key="14">
    <source>
        <dbReference type="ARBA" id="ARBA00023180"/>
    </source>
</evidence>
<evidence type="ECO:0000256" key="2">
    <source>
        <dbReference type="ARBA" id="ARBA00004323"/>
    </source>
</evidence>
<evidence type="ECO:0000256" key="6">
    <source>
        <dbReference type="ARBA" id="ARBA00022676"/>
    </source>
</evidence>
<dbReference type="PANTHER" id="PTHR46420:SF1">
    <property type="entry name" value="BETA-1,4-GLUCURONYLTRANSFERASE 1"/>
    <property type="match status" value="1"/>
</dbReference>
<dbReference type="PANTHER" id="PTHR46420">
    <property type="entry name" value="BETA-1,4-GLUCURONYLTRANSFERASE 1"/>
    <property type="match status" value="1"/>
</dbReference>
<keyword evidence="9" id="KW-0479">Metal-binding</keyword>
<evidence type="ECO:0000256" key="4">
    <source>
        <dbReference type="ARBA" id="ARBA00008539"/>
    </source>
</evidence>
<keyword evidence="23" id="KW-1185">Reference proteome</keyword>
<comment type="subcellular location">
    <subcellularLocation>
        <location evidence="2">Golgi apparatus membrane</location>
        <topology evidence="2">Single-pass type II membrane protein</topology>
    </subcellularLocation>
</comment>
<evidence type="ECO:0000256" key="17">
    <source>
        <dbReference type="ARBA" id="ARBA00032175"/>
    </source>
</evidence>
<dbReference type="InterPro" id="IPR043189">
    <property type="entry name" value="B4GAT1"/>
</dbReference>
<evidence type="ECO:0000256" key="8">
    <source>
        <dbReference type="ARBA" id="ARBA00022692"/>
    </source>
</evidence>
<dbReference type="GO" id="GO:0035269">
    <property type="term" value="P:protein O-linked glycosylation via mannose"/>
    <property type="evidence" value="ECO:0007669"/>
    <property type="project" value="TreeGrafter"/>
</dbReference>
<keyword evidence="11 21" id="KW-1133">Transmembrane helix</keyword>
<evidence type="ECO:0000256" key="15">
    <source>
        <dbReference type="ARBA" id="ARBA00023211"/>
    </source>
</evidence>
<keyword evidence="15" id="KW-0464">Manganese</keyword>
<feature type="non-terminal residue" evidence="22">
    <location>
        <position position="443"/>
    </location>
</feature>
<sequence length="443" mass="51039">MAPYANSFLFCAKFMGGTRVFLMVNLGILLLNAMLGIFFNLATFTSRRGLRGNSLPLLSTVPANFTMIETSSELLPAFGILDNSGNYTSHPFVWAAQAWPYLTESSHVCLTTQSSVDRLFWLAWQAEAWTGPISVSVFAPGSNYAVAAAMISYLRQCFPNVRDRVSFHLVHTRTKPPIYTPYDDFSALNCETPEDVNNILMSLKDENEPPERRYPQNMLRNLAKRTCKTFYSITIDIDMLTPPYMSENINGFLTKHSTYSCRRCTYVIPVYELEKSVSYPPNDKEELLILRLRGKARSFHIKVYDKNQGNSHLQFWEVEPNKTADTAYSVLYNITSYEEFWEPILLQPYTAPLFDERFIGYGFTRSSQVYELAKRGYSFKMLDNAFLTHRGFQTTENYENHRWAQIEINKLWYQVFKRELHARLGLPPPAKQKPSPLHQQVLG</sequence>
<evidence type="ECO:0000256" key="5">
    <source>
        <dbReference type="ARBA" id="ARBA00017962"/>
    </source>
</evidence>
<keyword evidence="8 21" id="KW-0812">Transmembrane</keyword>
<evidence type="ECO:0000256" key="11">
    <source>
        <dbReference type="ARBA" id="ARBA00022989"/>
    </source>
</evidence>
<evidence type="ECO:0000256" key="7">
    <source>
        <dbReference type="ARBA" id="ARBA00022679"/>
    </source>
</evidence>
<dbReference type="AlphaFoldDB" id="A0AAV2R261"/>
<evidence type="ECO:0000256" key="12">
    <source>
        <dbReference type="ARBA" id="ARBA00023034"/>
    </source>
</evidence>
<comment type="cofactor">
    <cofactor evidence="1">
        <name>Mn(2+)</name>
        <dbReference type="ChEBI" id="CHEBI:29035"/>
    </cofactor>
</comment>
<keyword evidence="10" id="KW-0735">Signal-anchor</keyword>